<dbReference type="Proteomes" id="UP000183987">
    <property type="component" value="Unassembled WGS sequence"/>
</dbReference>
<organism evidence="1 2">
    <name type="scientific">Loktanella atrilutea</name>
    <dbReference type="NCBI Taxonomy" id="366533"/>
    <lineage>
        <taxon>Bacteria</taxon>
        <taxon>Pseudomonadati</taxon>
        <taxon>Pseudomonadota</taxon>
        <taxon>Alphaproteobacteria</taxon>
        <taxon>Rhodobacterales</taxon>
        <taxon>Roseobacteraceae</taxon>
        <taxon>Loktanella</taxon>
    </lineage>
</organism>
<keyword evidence="2" id="KW-1185">Reference proteome</keyword>
<evidence type="ECO:0000313" key="1">
    <source>
        <dbReference type="EMBL" id="SHF06382.1"/>
    </source>
</evidence>
<dbReference type="STRING" id="366533.SAMN05444339_103163"/>
<evidence type="ECO:0000313" key="2">
    <source>
        <dbReference type="Proteomes" id="UP000183987"/>
    </source>
</evidence>
<dbReference type="AlphaFoldDB" id="A0A1M4YLF8"/>
<sequence>MIRRQIACEDALTIHIAPDPGKGEVQAPSGIDKASQICSTVITVIDIPDMALIAARGIGLTAERD</sequence>
<gene>
    <name evidence="1" type="ORF">SAMN05444339_103163</name>
</gene>
<accession>A0A1M4YLF8</accession>
<reference evidence="2" key="1">
    <citation type="submission" date="2016-11" db="EMBL/GenBank/DDBJ databases">
        <authorList>
            <person name="Varghese N."/>
            <person name="Submissions S."/>
        </authorList>
    </citation>
    <scope>NUCLEOTIDE SEQUENCE [LARGE SCALE GENOMIC DNA]</scope>
    <source>
        <strain evidence="2">DSM 29326</strain>
    </source>
</reference>
<name>A0A1M4YLF8_LOKAT</name>
<dbReference type="EMBL" id="FQUE01000003">
    <property type="protein sequence ID" value="SHF06382.1"/>
    <property type="molecule type" value="Genomic_DNA"/>
</dbReference>
<proteinExistence type="predicted"/>
<dbReference type="RefSeq" id="WP_072856836.1">
    <property type="nucleotide sequence ID" value="NZ_FQUE01000003.1"/>
</dbReference>
<protein>
    <submittedName>
        <fullName evidence="1">Uncharacterized protein</fullName>
    </submittedName>
</protein>